<organism evidence="3 4">
    <name type="scientific">Ornithinimicrobium ciconiae</name>
    <dbReference type="NCBI Taxonomy" id="2594265"/>
    <lineage>
        <taxon>Bacteria</taxon>
        <taxon>Bacillati</taxon>
        <taxon>Actinomycetota</taxon>
        <taxon>Actinomycetes</taxon>
        <taxon>Micrococcales</taxon>
        <taxon>Ornithinimicrobiaceae</taxon>
        <taxon>Ornithinimicrobium</taxon>
    </lineage>
</organism>
<keyword evidence="4" id="KW-1185">Reference proteome</keyword>
<dbReference type="PROSITE" id="PS51257">
    <property type="entry name" value="PROKAR_LIPOPROTEIN"/>
    <property type="match status" value="1"/>
</dbReference>
<feature type="signal peptide" evidence="2">
    <location>
        <begin position="1"/>
        <end position="22"/>
    </location>
</feature>
<proteinExistence type="predicted"/>
<dbReference type="EMBL" id="CP041616">
    <property type="protein sequence ID" value="QDO88452.1"/>
    <property type="molecule type" value="Genomic_DNA"/>
</dbReference>
<feature type="compositionally biased region" description="Pro residues" evidence="1">
    <location>
        <begin position="86"/>
        <end position="103"/>
    </location>
</feature>
<feature type="region of interest" description="Disordered" evidence="1">
    <location>
        <begin position="193"/>
        <end position="212"/>
    </location>
</feature>
<keyword evidence="2" id="KW-0732">Signal</keyword>
<evidence type="ECO:0000256" key="2">
    <source>
        <dbReference type="SAM" id="SignalP"/>
    </source>
</evidence>
<feature type="compositionally biased region" description="Low complexity" evidence="1">
    <location>
        <begin position="28"/>
        <end position="85"/>
    </location>
</feature>
<evidence type="ECO:0008006" key="5">
    <source>
        <dbReference type="Google" id="ProtNLM"/>
    </source>
</evidence>
<dbReference type="AlphaFoldDB" id="A0A516GAB9"/>
<dbReference type="OrthoDB" id="9854231at2"/>
<dbReference type="Proteomes" id="UP000315395">
    <property type="component" value="Chromosome"/>
</dbReference>
<feature type="region of interest" description="Disordered" evidence="1">
    <location>
        <begin position="24"/>
        <end position="119"/>
    </location>
</feature>
<gene>
    <name evidence="3" type="ORF">FNH13_08950</name>
</gene>
<evidence type="ECO:0000313" key="4">
    <source>
        <dbReference type="Proteomes" id="UP000315395"/>
    </source>
</evidence>
<feature type="compositionally biased region" description="Low complexity" evidence="1">
    <location>
        <begin position="104"/>
        <end position="113"/>
    </location>
</feature>
<evidence type="ECO:0000256" key="1">
    <source>
        <dbReference type="SAM" id="MobiDB-lite"/>
    </source>
</evidence>
<feature type="compositionally biased region" description="Pro residues" evidence="1">
    <location>
        <begin position="199"/>
        <end position="212"/>
    </location>
</feature>
<reference evidence="3 4" key="1">
    <citation type="submission" date="2019-07" db="EMBL/GenBank/DDBJ databases">
        <title>complete genome sequencing of Ornithinimicrobium sp. H23M54.</title>
        <authorList>
            <person name="Bae J.-W."/>
            <person name="Lee S.-Y."/>
        </authorList>
    </citation>
    <scope>NUCLEOTIDE SEQUENCE [LARGE SCALE GENOMIC DNA]</scope>
    <source>
        <strain evidence="3 4">H23M54</strain>
    </source>
</reference>
<sequence length="294" mass="29644">MSAVARCLAVLVVSAAVLTGCGDDTDNPAPSETAPTASSDATSTTAPADTDAQTATQRPTAAPTTAATASSPDPSSGATGTAAPSAPAPAPRPAEPSAPPQPSAPTSAPAGPSDCTGDALSEDILGFPGGVSVYFCDGDWAYAAYPNAPGAPEFIAERVDGRWFHAVTIGDPVCKDDLTSRGAPPAIAKLLPDCEEPAPTAPPTTPPPTEPPAPDCIISTNLYGDTVADLIAVTCGDATAEWELAEANADPSWNVPWITPTGWECYVSPYDPESKAAGACYAPEGNAQFTLYVQ</sequence>
<dbReference type="RefSeq" id="WP_143783130.1">
    <property type="nucleotide sequence ID" value="NZ_CP041616.1"/>
</dbReference>
<accession>A0A516GAB9</accession>
<protein>
    <recommendedName>
        <fullName evidence="5">LysM domain-containing protein</fullName>
    </recommendedName>
</protein>
<evidence type="ECO:0000313" key="3">
    <source>
        <dbReference type="EMBL" id="QDO88452.1"/>
    </source>
</evidence>
<feature type="chain" id="PRO_5021775554" description="LysM domain-containing protein" evidence="2">
    <location>
        <begin position="23"/>
        <end position="294"/>
    </location>
</feature>
<name>A0A516GAB9_9MICO</name>
<dbReference type="KEGG" id="orz:FNH13_08950"/>